<dbReference type="RefSeq" id="WP_093650190.1">
    <property type="nucleotide sequence ID" value="NZ_CTEN01000002.1"/>
</dbReference>
<evidence type="ECO:0000313" key="2">
    <source>
        <dbReference type="Proteomes" id="UP000198604"/>
    </source>
</evidence>
<dbReference type="EMBL" id="CTEN01000002">
    <property type="protein sequence ID" value="CQR24544.1"/>
    <property type="molecule type" value="Genomic_DNA"/>
</dbReference>
<organism evidence="1 2">
    <name type="scientific">Streptococcus varani</name>
    <dbReference type="NCBI Taxonomy" id="1608583"/>
    <lineage>
        <taxon>Bacteria</taxon>
        <taxon>Bacillati</taxon>
        <taxon>Bacillota</taxon>
        <taxon>Bacilli</taxon>
        <taxon>Lactobacillales</taxon>
        <taxon>Streptococcaceae</taxon>
        <taxon>Streptococcus</taxon>
    </lineage>
</organism>
<accession>A0A0E4CSH3</accession>
<sequence>MDISKIKSVLSAFHFETQIQPIILKLPIVFQRRYEFSTLTVKDYTFLLIKEKRSGSLDNFVKQAQVIQKQFEKDVILVFNQLSDGQKKKLMQVGASYLDYQENAFIPQLGLLFSKSTKNFGLDNRLSNTEQKLLITLLLHTKGFIIDMEKVSQLTHLSVPSLYRHFRSFKDREWLHNKQKSYQFAKTKRIIFEESKELMDGPIREVLTISDTDFQKLKDEVSFKTTHFQALSYLGMLADSENYGSYAISKKKYKSFSRKLQQHILQGHRLEIWNYEPVPFDYQKNKWLESTNVSLVDPISLYLTLRNDEDPRIEEEVEQLEDRILNLLGE</sequence>
<reference evidence="2" key="1">
    <citation type="submission" date="2015-03" db="EMBL/GenBank/DDBJ databases">
        <authorList>
            <person name="Urmite Genomes"/>
        </authorList>
    </citation>
    <scope>NUCLEOTIDE SEQUENCE [LARGE SCALE GENOMIC DNA]</scope>
    <source>
        <strain evidence="2">FF10</strain>
    </source>
</reference>
<keyword evidence="2" id="KW-1185">Reference proteome</keyword>
<dbReference type="STRING" id="1608583.BN1356_00889"/>
<dbReference type="AlphaFoldDB" id="A0A0E4CSH3"/>
<evidence type="ECO:0008006" key="3">
    <source>
        <dbReference type="Google" id="ProtNLM"/>
    </source>
</evidence>
<name>A0A0E4CSH3_9STRE</name>
<dbReference type="Proteomes" id="UP000198604">
    <property type="component" value="Unassembled WGS sequence"/>
</dbReference>
<gene>
    <name evidence="1" type="ORF">BN1356_00889</name>
</gene>
<proteinExistence type="predicted"/>
<evidence type="ECO:0000313" key="1">
    <source>
        <dbReference type="EMBL" id="CQR24544.1"/>
    </source>
</evidence>
<protein>
    <recommendedName>
        <fullName evidence="3">Transcriptional regulator</fullName>
    </recommendedName>
</protein>
<dbReference type="OrthoDB" id="2004745at2"/>